<dbReference type="GO" id="GO:0006397">
    <property type="term" value="P:mRNA processing"/>
    <property type="evidence" value="ECO:0007669"/>
    <property type="project" value="UniProtKB-KW"/>
</dbReference>
<evidence type="ECO:0000256" key="8">
    <source>
        <dbReference type="RuleBase" id="RU365051"/>
    </source>
</evidence>
<evidence type="ECO:0000256" key="7">
    <source>
        <dbReference type="ARBA" id="ARBA00023274"/>
    </source>
</evidence>
<organism evidence="9 10">
    <name type="scientific">Ailuropoda melanoleuca</name>
    <name type="common">Giant panda</name>
    <dbReference type="NCBI Taxonomy" id="9646"/>
    <lineage>
        <taxon>Eukaryota</taxon>
        <taxon>Metazoa</taxon>
        <taxon>Chordata</taxon>
        <taxon>Craniata</taxon>
        <taxon>Vertebrata</taxon>
        <taxon>Euteleostomi</taxon>
        <taxon>Mammalia</taxon>
        <taxon>Eutheria</taxon>
        <taxon>Laurasiatheria</taxon>
        <taxon>Carnivora</taxon>
        <taxon>Caniformia</taxon>
        <taxon>Ursidae</taxon>
        <taxon>Ailuropoda</taxon>
    </lineage>
</organism>
<dbReference type="GO" id="GO:0008380">
    <property type="term" value="P:RNA splicing"/>
    <property type="evidence" value="ECO:0007669"/>
    <property type="project" value="UniProtKB-KW"/>
</dbReference>
<evidence type="ECO:0000313" key="10">
    <source>
        <dbReference type="Proteomes" id="UP000008912"/>
    </source>
</evidence>
<keyword evidence="7 8" id="KW-0687">Ribonucleoprotein</keyword>
<keyword evidence="6 8" id="KW-0539">Nucleus</keyword>
<dbReference type="GO" id="GO:0030532">
    <property type="term" value="C:small nuclear ribonucleoprotein complex"/>
    <property type="evidence" value="ECO:0007669"/>
    <property type="project" value="InterPro"/>
</dbReference>
<sequence>MVLENVKQMWTEIPKSGKGKKSKPVNKHCCLSKMFLCGDLVITVLQNWLITTK</sequence>
<dbReference type="InParanoid" id="A0A7N5J8P8"/>
<dbReference type="AlphaFoldDB" id="A0A7N5J8P8"/>
<evidence type="ECO:0000256" key="4">
    <source>
        <dbReference type="ARBA" id="ARBA00022664"/>
    </source>
</evidence>
<keyword evidence="10" id="KW-1185">Reference proteome</keyword>
<evidence type="ECO:0000256" key="5">
    <source>
        <dbReference type="ARBA" id="ARBA00023187"/>
    </source>
</evidence>
<proteinExistence type="inferred from homology"/>
<evidence type="ECO:0000256" key="3">
    <source>
        <dbReference type="ARBA" id="ARBA00022490"/>
    </source>
</evidence>
<comment type="subcellular location">
    <subcellularLocation>
        <location evidence="8">Cytoplasm</location>
        <location evidence="8">Cytosol</location>
    </subcellularLocation>
    <subcellularLocation>
        <location evidence="1 8">Nucleus</location>
    </subcellularLocation>
    <text evidence="8">SMN-mediated assembly into core snRNPs occurs in the cytosol before SMN-mediated transport to the nucleus to be included in spliceosomes.</text>
</comment>
<dbReference type="Gene3D" id="2.30.30.100">
    <property type="match status" value="1"/>
</dbReference>
<keyword evidence="4 8" id="KW-0507">mRNA processing</keyword>
<dbReference type="GO" id="GO:0005829">
    <property type="term" value="C:cytosol"/>
    <property type="evidence" value="ECO:0007669"/>
    <property type="project" value="UniProtKB-SubCell"/>
</dbReference>
<dbReference type="Proteomes" id="UP000008912">
    <property type="component" value="Unassembled WGS sequence"/>
</dbReference>
<dbReference type="InterPro" id="IPR027248">
    <property type="entry name" value="Sm_D2"/>
</dbReference>
<gene>
    <name evidence="8" type="primary">SNRPD2</name>
</gene>
<dbReference type="Ensembl" id="ENSAMET00000025303.1">
    <property type="protein sequence ID" value="ENSAMEP00000021681.1"/>
    <property type="gene ID" value="ENSAMEG00000026992.1"/>
</dbReference>
<keyword evidence="3 8" id="KW-0963">Cytoplasm</keyword>
<evidence type="ECO:0000256" key="1">
    <source>
        <dbReference type="ARBA" id="ARBA00004123"/>
    </source>
</evidence>
<comment type="similarity">
    <text evidence="2 8">Belongs to the snRNP core protein family.</text>
</comment>
<reference evidence="9 10" key="1">
    <citation type="journal article" date="2010" name="Nature">
        <title>The sequence and de novo assembly of the giant panda genome.</title>
        <authorList>
            <person name="Li R."/>
            <person name="Fan W."/>
            <person name="Tian G."/>
            <person name="Zhu H."/>
            <person name="He L."/>
            <person name="Cai J."/>
            <person name="Huang Q."/>
            <person name="Cai Q."/>
            <person name="Li B."/>
            <person name="Bai Y."/>
            <person name="Zhang Z."/>
            <person name="Zhang Y."/>
            <person name="Wang W."/>
            <person name="Li J."/>
            <person name="Wei F."/>
            <person name="Li H."/>
            <person name="Jian M."/>
            <person name="Li J."/>
            <person name="Zhang Z."/>
            <person name="Nielsen R."/>
            <person name="Li D."/>
            <person name="Gu W."/>
            <person name="Yang Z."/>
            <person name="Xuan Z."/>
            <person name="Ryder O.A."/>
            <person name="Leung F.C."/>
            <person name="Zhou Y."/>
            <person name="Cao J."/>
            <person name="Sun X."/>
            <person name="Fu Y."/>
            <person name="Fang X."/>
            <person name="Guo X."/>
            <person name="Wang B."/>
            <person name="Hou R."/>
            <person name="Shen F."/>
            <person name="Mu B."/>
            <person name="Ni P."/>
            <person name="Lin R."/>
            <person name="Qian W."/>
            <person name="Wang G."/>
            <person name="Yu C."/>
            <person name="Nie W."/>
            <person name="Wang J."/>
            <person name="Wu Z."/>
            <person name="Liang H."/>
            <person name="Min J."/>
            <person name="Wu Q."/>
            <person name="Cheng S."/>
            <person name="Ruan J."/>
            <person name="Wang M."/>
            <person name="Shi Z."/>
            <person name="Wen M."/>
            <person name="Liu B."/>
            <person name="Ren X."/>
            <person name="Zheng H."/>
            <person name="Dong D."/>
            <person name="Cook K."/>
            <person name="Shan G."/>
            <person name="Zhang H."/>
            <person name="Kosiol C."/>
            <person name="Xie X."/>
            <person name="Lu Z."/>
            <person name="Zheng H."/>
            <person name="Li Y."/>
            <person name="Steiner C.C."/>
            <person name="Lam T.T."/>
            <person name="Lin S."/>
            <person name="Zhang Q."/>
            <person name="Li G."/>
            <person name="Tian J."/>
            <person name="Gong T."/>
            <person name="Liu H."/>
            <person name="Zhang D."/>
            <person name="Fang L."/>
            <person name="Ye C."/>
            <person name="Zhang J."/>
            <person name="Hu W."/>
            <person name="Xu A."/>
            <person name="Ren Y."/>
            <person name="Zhang G."/>
            <person name="Bruford M.W."/>
            <person name="Li Q."/>
            <person name="Ma L."/>
            <person name="Guo Y."/>
            <person name="An N."/>
            <person name="Hu Y."/>
            <person name="Zheng Y."/>
            <person name="Shi Y."/>
            <person name="Li Z."/>
            <person name="Liu Q."/>
            <person name="Chen Y."/>
            <person name="Zhao J."/>
            <person name="Qu N."/>
            <person name="Zhao S."/>
            <person name="Tian F."/>
            <person name="Wang X."/>
            <person name="Wang H."/>
            <person name="Xu L."/>
            <person name="Liu X."/>
            <person name="Vinar T."/>
            <person name="Wang Y."/>
            <person name="Lam T.W."/>
            <person name="Yiu S.M."/>
            <person name="Liu S."/>
            <person name="Zhang H."/>
            <person name="Li D."/>
            <person name="Huang Y."/>
            <person name="Wang X."/>
            <person name="Yang G."/>
            <person name="Jiang Z."/>
            <person name="Wang J."/>
            <person name="Qin N."/>
            <person name="Li L."/>
            <person name="Li J."/>
            <person name="Bolund L."/>
            <person name="Kristiansen K."/>
            <person name="Wong G.K."/>
            <person name="Olson M."/>
            <person name="Zhang X."/>
            <person name="Li S."/>
            <person name="Yang H."/>
            <person name="Wang J."/>
            <person name="Wang J."/>
        </authorList>
    </citation>
    <scope>NUCLEOTIDE SEQUENCE [LARGE SCALE GENOMIC DNA]</scope>
</reference>
<dbReference type="PANTHER" id="PTHR12777">
    <property type="entry name" value="SMALL NUCLEAR RIBONUCLEOPROTEIN SM D2"/>
    <property type="match status" value="1"/>
</dbReference>
<accession>A0A7N5J8P8</accession>
<reference evidence="9" key="3">
    <citation type="submission" date="2025-09" db="UniProtKB">
        <authorList>
            <consortium name="Ensembl"/>
        </authorList>
    </citation>
    <scope>IDENTIFICATION</scope>
</reference>
<protein>
    <recommendedName>
        <fullName evidence="8">Small nuclear ribonucleoprotein Sm D2</fullName>
        <shortName evidence="8">Sm-D2</shortName>
    </recommendedName>
    <alternativeName>
        <fullName evidence="8">snRNP core protein D2</fullName>
    </alternativeName>
</protein>
<name>A0A7N5J8P8_AILME</name>
<dbReference type="GeneTree" id="ENSGT00390000017608"/>
<reference evidence="9" key="2">
    <citation type="submission" date="2025-08" db="UniProtKB">
        <authorList>
            <consortium name="Ensembl"/>
        </authorList>
    </citation>
    <scope>IDENTIFICATION</scope>
</reference>
<comment type="function">
    <text evidence="8">Plays a role in pre-mRNA splicing as a core component of the spliceosomal U1, U2, U4 and U5 small nuclear ribonucleoproteins (snRNPs), the building blocks of the spliceosome. Component of both the pre-catalytic spliceosome B complex and activated spliceosome C complexes. As a component of the minor spliceosome, involved in the splicing of U12-type introns in pre-mRNAs.</text>
</comment>
<evidence type="ECO:0000313" key="9">
    <source>
        <dbReference type="Ensembl" id="ENSAMEP00000021681.1"/>
    </source>
</evidence>
<evidence type="ECO:0000256" key="6">
    <source>
        <dbReference type="ARBA" id="ARBA00023242"/>
    </source>
</evidence>
<keyword evidence="5 8" id="KW-0508">mRNA splicing</keyword>
<evidence type="ECO:0000256" key="2">
    <source>
        <dbReference type="ARBA" id="ARBA00008146"/>
    </source>
</evidence>